<dbReference type="GO" id="GO:0015743">
    <property type="term" value="P:malate transport"/>
    <property type="evidence" value="ECO:0007669"/>
    <property type="project" value="InterPro"/>
</dbReference>
<dbReference type="OrthoDB" id="68611at2759"/>
<comment type="similarity">
    <text evidence="2">Belongs to the aromatic acid exporter (TC 2.A.85) family.</text>
</comment>
<gene>
    <name evidence="11" type="ORF">BAE44_0009664</name>
</gene>
<dbReference type="EMBL" id="LWDX02027941">
    <property type="protein sequence ID" value="OEL29316.1"/>
    <property type="molecule type" value="Genomic_DNA"/>
</dbReference>
<evidence type="ECO:0000256" key="9">
    <source>
        <dbReference type="SAM" id="MobiDB-lite"/>
    </source>
</evidence>
<comment type="subcellular location">
    <subcellularLocation>
        <location evidence="1">Membrane</location>
        <topology evidence="1">Multi-pass membrane protein</topology>
    </subcellularLocation>
</comment>
<proteinExistence type="inferred from homology"/>
<dbReference type="GO" id="GO:0016020">
    <property type="term" value="C:membrane"/>
    <property type="evidence" value="ECO:0007669"/>
    <property type="project" value="UniProtKB-SubCell"/>
</dbReference>
<keyword evidence="4 10" id="KW-0812">Transmembrane</keyword>
<organism evidence="11 12">
    <name type="scientific">Dichanthelium oligosanthes</name>
    <dbReference type="NCBI Taxonomy" id="888268"/>
    <lineage>
        <taxon>Eukaryota</taxon>
        <taxon>Viridiplantae</taxon>
        <taxon>Streptophyta</taxon>
        <taxon>Embryophyta</taxon>
        <taxon>Tracheophyta</taxon>
        <taxon>Spermatophyta</taxon>
        <taxon>Magnoliopsida</taxon>
        <taxon>Liliopsida</taxon>
        <taxon>Poales</taxon>
        <taxon>Poaceae</taxon>
        <taxon>PACMAD clade</taxon>
        <taxon>Panicoideae</taxon>
        <taxon>Panicodae</taxon>
        <taxon>Paniceae</taxon>
        <taxon>Dichantheliinae</taxon>
        <taxon>Dichanthelium</taxon>
    </lineage>
</organism>
<dbReference type="Pfam" id="PF11744">
    <property type="entry name" value="ALMT"/>
    <property type="match status" value="1"/>
</dbReference>
<accession>A0A1E5VW18</accession>
<evidence type="ECO:0000256" key="7">
    <source>
        <dbReference type="ARBA" id="ARBA00023136"/>
    </source>
</evidence>
<dbReference type="AlphaFoldDB" id="A0A1E5VW18"/>
<evidence type="ECO:0000256" key="4">
    <source>
        <dbReference type="ARBA" id="ARBA00022692"/>
    </source>
</evidence>
<reference evidence="11 12" key="1">
    <citation type="submission" date="2016-09" db="EMBL/GenBank/DDBJ databases">
        <title>The draft genome of Dichanthelium oligosanthes: A C3 panicoid grass species.</title>
        <authorList>
            <person name="Studer A.J."/>
            <person name="Schnable J.C."/>
            <person name="Brutnell T.P."/>
        </authorList>
    </citation>
    <scope>NUCLEOTIDE SEQUENCE [LARGE SCALE GENOMIC DNA]</scope>
    <source>
        <strain evidence="12">cv. Kellogg 1175</strain>
        <tissue evidence="11">Leaf</tissue>
    </source>
</reference>
<keyword evidence="5 10" id="KW-1133">Transmembrane helix</keyword>
<evidence type="ECO:0000256" key="3">
    <source>
        <dbReference type="ARBA" id="ARBA00022448"/>
    </source>
</evidence>
<evidence type="ECO:0000256" key="6">
    <source>
        <dbReference type="ARBA" id="ARBA00023065"/>
    </source>
</evidence>
<comment type="caution">
    <text evidence="11">The sequence shown here is derived from an EMBL/GenBank/DDBJ whole genome shotgun (WGS) entry which is preliminary data.</text>
</comment>
<feature type="compositionally biased region" description="Low complexity" evidence="9">
    <location>
        <begin position="1"/>
        <end position="18"/>
    </location>
</feature>
<feature type="region of interest" description="Disordered" evidence="9">
    <location>
        <begin position="1"/>
        <end position="24"/>
    </location>
</feature>
<evidence type="ECO:0000256" key="10">
    <source>
        <dbReference type="SAM" id="Phobius"/>
    </source>
</evidence>
<evidence type="ECO:0000313" key="11">
    <source>
        <dbReference type="EMBL" id="OEL29316.1"/>
    </source>
</evidence>
<evidence type="ECO:0000313" key="12">
    <source>
        <dbReference type="Proteomes" id="UP000095767"/>
    </source>
</evidence>
<keyword evidence="12" id="KW-1185">Reference proteome</keyword>
<feature type="transmembrane region" description="Helical" evidence="10">
    <location>
        <begin position="120"/>
        <end position="141"/>
    </location>
</feature>
<protein>
    <submittedName>
        <fullName evidence="11">Aluminum-activated malate transporter 1</fullName>
    </submittedName>
</protein>
<dbReference type="STRING" id="888268.A0A1E5VW18"/>
<keyword evidence="8" id="KW-0407">Ion channel</keyword>
<evidence type="ECO:0000256" key="8">
    <source>
        <dbReference type="ARBA" id="ARBA00023303"/>
    </source>
</evidence>
<dbReference type="InterPro" id="IPR020966">
    <property type="entry name" value="ALMT"/>
</dbReference>
<evidence type="ECO:0000256" key="2">
    <source>
        <dbReference type="ARBA" id="ARBA00007079"/>
    </source>
</evidence>
<keyword evidence="6" id="KW-0406">Ion transport</keyword>
<dbReference type="Proteomes" id="UP000095767">
    <property type="component" value="Unassembled WGS sequence"/>
</dbReference>
<keyword evidence="3" id="KW-0813">Transport</keyword>
<feature type="transmembrane region" description="Helical" evidence="10">
    <location>
        <begin position="153"/>
        <end position="174"/>
    </location>
</feature>
<feature type="transmembrane region" description="Helical" evidence="10">
    <location>
        <begin position="93"/>
        <end position="113"/>
    </location>
</feature>
<sequence>MEAPAAAATDSSSSNNGGADEGSRVRSWQQRLRWAPQRVWLSAVRLAEKVAQGAPLQSKGLNRAFATVVASFLAVGAHEEASLVVPSSEKAEFILLVLFIFFLASAATFSRFIPEIKARYDYGVSIFILTFSLVDVSSYRVEELMPLALQRASTLFAGVAICLCTTVFVFPFWAGEDLHNLAAGNLDKLGEFLEGMESECFGENARIENLEGKNFLQASSVPRTKRIHCQSRAMLEGSDNMRSNELALC</sequence>
<dbReference type="PANTHER" id="PTHR31086">
    <property type="entry name" value="ALUMINUM-ACTIVATED MALATE TRANSPORTER 10"/>
    <property type="match status" value="1"/>
</dbReference>
<evidence type="ECO:0000256" key="5">
    <source>
        <dbReference type="ARBA" id="ARBA00022989"/>
    </source>
</evidence>
<keyword evidence="7 10" id="KW-0472">Membrane</keyword>
<name>A0A1E5VW18_9POAL</name>
<evidence type="ECO:0000256" key="1">
    <source>
        <dbReference type="ARBA" id="ARBA00004141"/>
    </source>
</evidence>
<dbReference type="GO" id="GO:0034220">
    <property type="term" value="P:monoatomic ion transmembrane transport"/>
    <property type="evidence" value="ECO:0007669"/>
    <property type="project" value="UniProtKB-KW"/>
</dbReference>